<evidence type="ECO:0000256" key="2">
    <source>
        <dbReference type="ARBA" id="ARBA00022481"/>
    </source>
</evidence>
<gene>
    <name evidence="9" type="ORF">SAMN05192549_108190</name>
</gene>
<dbReference type="SMART" id="SM00283">
    <property type="entry name" value="MA"/>
    <property type="match status" value="1"/>
</dbReference>
<dbReference type="GO" id="GO:0004888">
    <property type="term" value="F:transmembrane signaling receptor activity"/>
    <property type="evidence" value="ECO:0007669"/>
    <property type="project" value="InterPro"/>
</dbReference>
<dbReference type="PRINTS" id="PR00260">
    <property type="entry name" value="CHEMTRNSDUCR"/>
</dbReference>
<dbReference type="CDD" id="cd06225">
    <property type="entry name" value="HAMP"/>
    <property type="match status" value="1"/>
</dbReference>
<dbReference type="GO" id="GO:0007165">
    <property type="term" value="P:signal transduction"/>
    <property type="evidence" value="ECO:0007669"/>
    <property type="project" value="UniProtKB-KW"/>
</dbReference>
<dbReference type="OrthoDB" id="5441488at2"/>
<protein>
    <submittedName>
        <fullName evidence="9">Methyl-accepting chemotaxis sensory transducer</fullName>
    </submittedName>
</protein>
<feature type="transmembrane region" description="Helical" evidence="6">
    <location>
        <begin position="193"/>
        <end position="214"/>
    </location>
</feature>
<dbReference type="SUPFAM" id="SSF58104">
    <property type="entry name" value="Methyl-accepting chemotaxis protein (MCP) signaling domain"/>
    <property type="match status" value="1"/>
</dbReference>
<keyword evidence="10" id="KW-1185">Reference proteome</keyword>
<evidence type="ECO:0000256" key="4">
    <source>
        <dbReference type="PROSITE-ProRule" id="PRU00284"/>
    </source>
</evidence>
<keyword evidence="5" id="KW-0175">Coiled coil</keyword>
<dbReference type="Pfam" id="PF00015">
    <property type="entry name" value="MCPsignal"/>
    <property type="match status" value="1"/>
</dbReference>
<accession>A0A1M7QWX3</accession>
<proteinExistence type="inferred from homology"/>
<dbReference type="AlphaFoldDB" id="A0A1M7QWX3"/>
<organism evidence="9 10">
    <name type="scientific">Duganella sacchari</name>
    <dbReference type="NCBI Taxonomy" id="551987"/>
    <lineage>
        <taxon>Bacteria</taxon>
        <taxon>Pseudomonadati</taxon>
        <taxon>Pseudomonadota</taxon>
        <taxon>Betaproteobacteria</taxon>
        <taxon>Burkholderiales</taxon>
        <taxon>Oxalobacteraceae</taxon>
        <taxon>Telluria group</taxon>
        <taxon>Duganella</taxon>
    </lineage>
</organism>
<feature type="domain" description="HAMP" evidence="8">
    <location>
        <begin position="216"/>
        <end position="268"/>
    </location>
</feature>
<keyword evidence="2" id="KW-0488">Methylation</keyword>
<dbReference type="PANTHER" id="PTHR43531">
    <property type="entry name" value="PROTEIN ICFG"/>
    <property type="match status" value="1"/>
</dbReference>
<keyword evidence="6" id="KW-0472">Membrane</keyword>
<evidence type="ECO:0000313" key="10">
    <source>
        <dbReference type="Proteomes" id="UP000184339"/>
    </source>
</evidence>
<keyword evidence="6" id="KW-1133">Transmembrane helix</keyword>
<comment type="subcellular location">
    <subcellularLocation>
        <location evidence="1">Membrane</location>
    </subcellularLocation>
</comment>
<evidence type="ECO:0000313" key="9">
    <source>
        <dbReference type="EMBL" id="SHN36536.1"/>
    </source>
</evidence>
<dbReference type="PANTHER" id="PTHR43531:SF14">
    <property type="entry name" value="METHYL-ACCEPTING CHEMOTAXIS PROTEIN I-RELATED"/>
    <property type="match status" value="1"/>
</dbReference>
<dbReference type="InterPro" id="IPR003660">
    <property type="entry name" value="HAMP_dom"/>
</dbReference>
<dbReference type="PROSITE" id="PS50885">
    <property type="entry name" value="HAMP"/>
    <property type="match status" value="1"/>
</dbReference>
<dbReference type="STRING" id="551987.SAMN05192549_108190"/>
<reference evidence="10" key="1">
    <citation type="submission" date="2016-11" db="EMBL/GenBank/DDBJ databases">
        <authorList>
            <person name="Varghese N."/>
            <person name="Submissions S."/>
        </authorList>
    </citation>
    <scope>NUCLEOTIDE SEQUENCE [LARGE SCALE GENOMIC DNA]</scope>
    <source>
        <strain evidence="10">Sac-22</strain>
    </source>
</reference>
<feature type="transmembrane region" description="Helical" evidence="6">
    <location>
        <begin position="12"/>
        <end position="31"/>
    </location>
</feature>
<dbReference type="InterPro" id="IPR004090">
    <property type="entry name" value="Chemotax_Me-accpt_rcpt"/>
</dbReference>
<evidence type="ECO:0000256" key="6">
    <source>
        <dbReference type="SAM" id="Phobius"/>
    </source>
</evidence>
<dbReference type="GO" id="GO:0006935">
    <property type="term" value="P:chemotaxis"/>
    <property type="evidence" value="ECO:0007669"/>
    <property type="project" value="InterPro"/>
</dbReference>
<dbReference type="RefSeq" id="WP_072786970.1">
    <property type="nucleotide sequence ID" value="NZ_FRCX01000008.1"/>
</dbReference>
<dbReference type="GO" id="GO:0005886">
    <property type="term" value="C:plasma membrane"/>
    <property type="evidence" value="ECO:0007669"/>
    <property type="project" value="TreeGrafter"/>
</dbReference>
<keyword evidence="4" id="KW-0807">Transducer</keyword>
<dbReference type="Pfam" id="PF00672">
    <property type="entry name" value="HAMP"/>
    <property type="match status" value="1"/>
</dbReference>
<dbReference type="Gene3D" id="1.10.287.950">
    <property type="entry name" value="Methyl-accepting chemotaxis protein"/>
    <property type="match status" value="1"/>
</dbReference>
<dbReference type="CDD" id="cd19411">
    <property type="entry name" value="MCP2201-like_sensor"/>
    <property type="match status" value="1"/>
</dbReference>
<dbReference type="PROSITE" id="PS50111">
    <property type="entry name" value="CHEMOTAXIS_TRANSDUC_2"/>
    <property type="match status" value="1"/>
</dbReference>
<dbReference type="EMBL" id="FRCX01000008">
    <property type="protein sequence ID" value="SHN36536.1"/>
    <property type="molecule type" value="Genomic_DNA"/>
</dbReference>
<sequence>MKLGNYKIGTRLAASFGVMLCIVIGVAGVGINRMGEMEQRMQDIISVNDVESSLATEMRATVDDRMIALRNVVLLQTDEEMQPEVERVKRQSGKYANYDAELRGIFSKVQASSEEAAALEKADTAAKASEPIVAKVLKLGLANDNDAATHVLIKELRPVQNQWTAALTELVNIEVRQNREAVAQAHVAYTHAWMALLGITVCAVAFGAWIAYAITRGIIVPIQSAVKVAQNVAAGNLANQVQITGRDETAELLQALDEMNGRLHRVVHAVRESADSVATASSEIATGNMDLSRRTESQAGSLEETASAMEELTSTVRQNAENAAQANTLAGQASTVAREGGQVVSRVVSTMQSISDASKRISEIIGVIDGIAFQTNILALNAAVEAARAGEQGRGFAVVATEVRSLAHRSATAAKEIKALIDDSVGQVHVGRQLAEDAGTTMQQVVDSVNQVNQIIGEIAQASREQSSGITQVNDAVVGLDQTTQQNAALVEQAAAAAAALQEQAQALTAEVGFFQLERQPQQGRPVRQIAPQRVVRLGQTVSGTRIASAR</sequence>
<dbReference type="InterPro" id="IPR004089">
    <property type="entry name" value="MCPsignal_dom"/>
</dbReference>
<dbReference type="InterPro" id="IPR047347">
    <property type="entry name" value="YvaQ-like_sensor"/>
</dbReference>
<feature type="coiled-coil region" evidence="5">
    <location>
        <begin position="491"/>
        <end position="518"/>
    </location>
</feature>
<evidence type="ECO:0000256" key="3">
    <source>
        <dbReference type="ARBA" id="ARBA00029447"/>
    </source>
</evidence>
<evidence type="ECO:0000259" key="8">
    <source>
        <dbReference type="PROSITE" id="PS50885"/>
    </source>
</evidence>
<evidence type="ECO:0000256" key="1">
    <source>
        <dbReference type="ARBA" id="ARBA00004370"/>
    </source>
</evidence>
<dbReference type="InterPro" id="IPR024478">
    <property type="entry name" value="HlyB_4HB_MCP"/>
</dbReference>
<dbReference type="Pfam" id="PF12729">
    <property type="entry name" value="4HB_MCP_1"/>
    <property type="match status" value="1"/>
</dbReference>
<feature type="domain" description="Methyl-accepting transducer" evidence="7">
    <location>
        <begin position="273"/>
        <end position="502"/>
    </location>
</feature>
<dbReference type="Proteomes" id="UP000184339">
    <property type="component" value="Unassembled WGS sequence"/>
</dbReference>
<keyword evidence="6" id="KW-0812">Transmembrane</keyword>
<name>A0A1M7QWX3_9BURK</name>
<comment type="similarity">
    <text evidence="3">Belongs to the methyl-accepting chemotaxis (MCP) protein family.</text>
</comment>
<dbReference type="InterPro" id="IPR051310">
    <property type="entry name" value="MCP_chemotaxis"/>
</dbReference>
<dbReference type="SMART" id="SM00304">
    <property type="entry name" value="HAMP"/>
    <property type="match status" value="1"/>
</dbReference>
<dbReference type="CDD" id="cd11386">
    <property type="entry name" value="MCP_signal"/>
    <property type="match status" value="1"/>
</dbReference>
<evidence type="ECO:0000259" key="7">
    <source>
        <dbReference type="PROSITE" id="PS50111"/>
    </source>
</evidence>
<evidence type="ECO:0000256" key="5">
    <source>
        <dbReference type="SAM" id="Coils"/>
    </source>
</evidence>
<dbReference type="FunFam" id="1.10.287.950:FF:000001">
    <property type="entry name" value="Methyl-accepting chemotaxis sensory transducer"/>
    <property type="match status" value="1"/>
</dbReference>